<dbReference type="Gene3D" id="2.60.40.2700">
    <property type="match status" value="1"/>
</dbReference>
<protein>
    <recommendedName>
        <fullName evidence="1">Ig-like domain-containing protein</fullName>
    </recommendedName>
</protein>
<accession>A0A2S7SQN3</accession>
<dbReference type="Pfam" id="PF18962">
    <property type="entry name" value="Por_Secre_tail"/>
    <property type="match status" value="1"/>
</dbReference>
<dbReference type="InterPro" id="IPR008964">
    <property type="entry name" value="Invasin/intimin_cell_adhesion"/>
</dbReference>
<sequence>GDALGYNLTGTLYMAATTASGNTNIRGYVSGAAVSTVAAVPVFNNITVNNGTTSTVAFAPSTGAATYTLIGSLNIASTGTGALLLNPNTINIGGNFTHTSSTNAFTAGTSTVIFNGAAPQTYTTNVVAGNTFNNLTINNGSTITLNGIINVTNTIGLINGVFVTGSGAVSLSSAATVSGGGTSSYVKGNLFKAMPAAGTTSMTYQVGDLTYSPVKLTFSSSINSGSITVKSTSGAHPSMSGSYVDASAAVNRYWTITPAGVAPSTVNIDFSYNNGDIAGGGANGGFILRQYSGSTWSTMPFVSNSTSGTAPLLPNVTTTTGTSGASFSGDYVVGNALCSTPSGGTTAATSTTVCSGSSTTLSLSGASANSAITYQWQSSPDGIVAYTNISGATSASYSVTPASTTFYKCQVTCQLTSNTALSAPITINTGTAPSSVSASISATTICDGSNISLVGSATGATSYSWNGPGGYTSTNLNPASFTVNTASSGVYTLSATNSCGTYTAPTAALIVYATPTAVTATAASTALCSGNGLVLNGTASGASNYSWAGPDSYSSTDLNPASITVGTASAGVYTLTATNICGTLTATTASVTVSPVPFAVIATASATTLCAGNVLTLTGSASSATSYSWNGPNGFTSSLLNPSSFTVGTASAGSYTFTATNSCGSNTASVTVAVNAAPTSITASPSATTLCAGTTLTLTGSAVGATSYVWNGPGGYFAPTAVASFAIGTANAGSYTLTATNSCGSTTVATTSLSVTGTPTVAAISATATTVGIGGTLTLSDATPSGTWSSTNAAIATVSPSGVVTGIGAGAATISYAVSGSCGVNAATQSVLVTPSAIELVGWNVSTMPGGTNNFGSSPLSPTTTASNITLPQTLTRGTGIGTTGSGAARGWGGTDWQNSTVANAVTGNDIVTFSMKADAGYAVNLSSCTIAYRRSGTGPGNGELQYSIDGTNFSTVVALSYPTTSSGGNTISGINLSSIASLQNVPSSTTVTFRIVNYGGTAAAGTWYLFDVANTPASDFFIQGSVVCSGTPAAGTVAVTGTSTFCNSGATSLTFTPGVSSTGTSYQWSSSNDVASTSFTPISGATSGSYTTGTLTDTTYYNVATTCSYSGLTATTTNATITVNPLPVTPAAITGATTVCAGSTVTLFDATSGGTWTSVTPGVATISSAGVVSAVSAGTTVISYTMSTPSCGSASATTTLTVNALPSAGTVTGPVSVCVSTSSPFTNTATGGTWSTSDVAIATVSASGTVYGVASGSVIISYTNTNGCGTAYDTMMIAINTSASAGVISGTTSICLGTSSTLSDGIPGGTWSSVNNSVATITSTGIVTGVTADTVTIAYTVNTSCGTAVATTVVTVNPILSAPPAITGTLSVCPAATTTLSDLASGGTWTTSDPSIATINSVGMVTGVTSGSATITYTINNLCGSAYITTPFTVNPLPVVGAITGSATVCNGSSASLSDITSGGVWTSGSPAIASVNSSTGVVSGLTLGNATIAYAVTNSCGTTTVNRSVSVITVPVLSTITGATMVYNGASTTLSDTATSGAWTSNNPSIATVGATGIVTGSSLGTTTITYSATNSCGTAFVTSPMTVLTPVSAAAAFWNFTVGSGSTSQATSSSSTNVLASNCIASVGNVNGTVTAISSTSASTTLSGYSGGNNIGNAAFTGTLSSTSSYIQFTLTPNSGYFINISGMSFAYRGTGTGPQAYTIKTSADGYSSAVATGSLSNTSTWLTATPTFASSITGGSSTSLTVRVYGHSGTGSPGASTINWRMDDVNINFTANQNICSGTPAAGTAAITGPAATCGTGSTSLTFTPGVNALGTTYQWSESNSATGSFTPIAGATSAVYTTPTLTDTAYYVTTTTCNYSGLSANTAVNTVNINALPTIALSAAMPTVCQPTTSAPVSFSASTGSPTTYSINWNATADSAGFTDVTGATLSGSSLPLVMPATGAVGTFTGSLTVSNGMCTSAPYTVTTNILAYPTATVTSLDVPCIGHSGVVYVTGTPSDAIWYMVDSGTIINTTISAGGTFTISTGVISTPHNYSIVSVANAVCTTYVDTVVYVNPTPMQWIGGSAGHLTDWNYAGNWACNTVPTISDNVTVDSGTYIPIISGPTAVNALDLKLGQGATLVLNTGAVLNVKGMIDNNGTVSGDGRVIMNNTTSQIIKGRGTISNLELNNASGAAVDSGARLVISNTLYITSGTLTTSDSLELASSDSVTTARIAELPAVGGSISGKVKVDQYVQGHYRRFRFWSHPFDAALSLSQIQSFIDITGPGGSVNGFRSTSSNAPSAFRLDPYTENDTLGYDPGWKPFTKINAFAADSNKVQPYQGIRLFFRGKKGEGLGYLGYLGMYNPSATTVKMLGNINQGPQTAFMQQGHLDPDHQSFNMMGNPYPSPIDIGEVIWRAAQSGNVQGAAFYVWDPTLSAGGNFITIPIGTTSPVHYNISANTCFQVRAGHDGDSLNFVESDKVSSFDNYLFKAPSDYLTLNVYDSNYHIWDALNVQFNDKATDIEDSKFDAVKQLNADFTFYSLSADKRKLAIDARPFEAEKVVPLGISSAYDQRFIIRADNLAVPKGTTVFLNDKLLNKLTELKPGTEYAFTITKDKATQGDARFELSLKAATAPTDNGLHVTMTPNPASDDVHITFTTTQKENVSVRVMDISGVNVYNKDLGVQQNGTVNVSLSNLAAGIYMVELTSGDKKVLHRLVKE</sequence>
<evidence type="ECO:0000259" key="1">
    <source>
        <dbReference type="PROSITE" id="PS50835"/>
    </source>
</evidence>
<dbReference type="Gene3D" id="2.60.40.1080">
    <property type="match status" value="4"/>
</dbReference>
<dbReference type="SUPFAM" id="SSF49299">
    <property type="entry name" value="PKD domain"/>
    <property type="match status" value="1"/>
</dbReference>
<dbReference type="InterPro" id="IPR035986">
    <property type="entry name" value="PKD_dom_sf"/>
</dbReference>
<name>A0A2S7SQN3_9BACT</name>
<dbReference type="InterPro" id="IPR007110">
    <property type="entry name" value="Ig-like_dom"/>
</dbReference>
<dbReference type="PROSITE" id="PS50835">
    <property type="entry name" value="IG_LIKE"/>
    <property type="match status" value="1"/>
</dbReference>
<dbReference type="InterPro" id="IPR013783">
    <property type="entry name" value="Ig-like_fold"/>
</dbReference>
<dbReference type="InterPro" id="IPR026444">
    <property type="entry name" value="Secre_tail"/>
</dbReference>
<dbReference type="Gene3D" id="2.60.40.3080">
    <property type="match status" value="1"/>
</dbReference>
<dbReference type="Proteomes" id="UP000239872">
    <property type="component" value="Unassembled WGS sequence"/>
</dbReference>
<dbReference type="SUPFAM" id="SSF49373">
    <property type="entry name" value="Invasin/intimin cell-adhesion fragments"/>
    <property type="match status" value="3"/>
</dbReference>
<feature type="non-terminal residue" evidence="2">
    <location>
        <position position="1"/>
    </location>
</feature>
<evidence type="ECO:0000313" key="3">
    <source>
        <dbReference type="Proteomes" id="UP000239872"/>
    </source>
</evidence>
<evidence type="ECO:0000313" key="2">
    <source>
        <dbReference type="EMBL" id="PQJ08937.1"/>
    </source>
</evidence>
<gene>
    <name evidence="2" type="ORF">CJD36_021985</name>
</gene>
<organism evidence="2 3">
    <name type="scientific">Flavipsychrobacter stenotrophus</name>
    <dbReference type="NCBI Taxonomy" id="2077091"/>
    <lineage>
        <taxon>Bacteria</taxon>
        <taxon>Pseudomonadati</taxon>
        <taxon>Bacteroidota</taxon>
        <taxon>Chitinophagia</taxon>
        <taxon>Chitinophagales</taxon>
        <taxon>Chitinophagaceae</taxon>
        <taxon>Flavipsychrobacter</taxon>
    </lineage>
</organism>
<comment type="caution">
    <text evidence="2">The sequence shown here is derived from an EMBL/GenBank/DDBJ whole genome shotgun (WGS) entry which is preliminary data.</text>
</comment>
<keyword evidence="3" id="KW-1185">Reference proteome</keyword>
<dbReference type="SMART" id="SM00635">
    <property type="entry name" value="BID_2"/>
    <property type="match status" value="4"/>
</dbReference>
<dbReference type="Gene3D" id="2.60.40.10">
    <property type="entry name" value="Immunoglobulins"/>
    <property type="match status" value="4"/>
</dbReference>
<proteinExistence type="predicted"/>
<dbReference type="Pfam" id="PF02368">
    <property type="entry name" value="Big_2"/>
    <property type="match status" value="2"/>
</dbReference>
<dbReference type="InterPro" id="IPR003343">
    <property type="entry name" value="Big_2"/>
</dbReference>
<dbReference type="NCBIfam" id="TIGR04183">
    <property type="entry name" value="Por_Secre_tail"/>
    <property type="match status" value="1"/>
</dbReference>
<dbReference type="OrthoDB" id="101122at2"/>
<feature type="domain" description="Ig-like" evidence="1">
    <location>
        <begin position="314"/>
        <end position="426"/>
    </location>
</feature>
<dbReference type="EMBL" id="PPSL01000010">
    <property type="protein sequence ID" value="PQJ08937.1"/>
    <property type="molecule type" value="Genomic_DNA"/>
</dbReference>
<reference evidence="2 3" key="1">
    <citation type="submission" date="2018-01" db="EMBL/GenBank/DDBJ databases">
        <title>A novel member of the phylum Bacteroidetes isolated from glacier ice.</title>
        <authorList>
            <person name="Liu Q."/>
            <person name="Xin Y.-H."/>
        </authorList>
    </citation>
    <scope>NUCLEOTIDE SEQUENCE [LARGE SCALE GENOMIC DNA]</scope>
    <source>
        <strain evidence="2 3">RB1R16</strain>
    </source>
</reference>